<feature type="domain" description="Aerotolerance regulator N-terminal" evidence="2">
    <location>
        <begin position="7"/>
        <end position="81"/>
    </location>
</feature>
<keyword evidence="5" id="KW-1185">Reference proteome</keyword>
<keyword evidence="1" id="KW-0472">Membrane</keyword>
<feature type="domain" description="DUF4159" evidence="3">
    <location>
        <begin position="697"/>
        <end position="915"/>
    </location>
</feature>
<dbReference type="SUPFAM" id="SSF52317">
    <property type="entry name" value="Class I glutamine amidotransferase-like"/>
    <property type="match status" value="1"/>
</dbReference>
<dbReference type="Proteomes" id="UP000268016">
    <property type="component" value="Unassembled WGS sequence"/>
</dbReference>
<dbReference type="EMBL" id="RDRB01000005">
    <property type="protein sequence ID" value="ROU01051.1"/>
    <property type="molecule type" value="Genomic_DNA"/>
</dbReference>
<dbReference type="Pfam" id="PF07584">
    <property type="entry name" value="BatA"/>
    <property type="match status" value="1"/>
</dbReference>
<dbReference type="InterPro" id="IPR029062">
    <property type="entry name" value="Class_I_gatase-like"/>
</dbReference>
<feature type="transmembrane region" description="Helical" evidence="1">
    <location>
        <begin position="6"/>
        <end position="28"/>
    </location>
</feature>
<dbReference type="Gene3D" id="3.40.50.880">
    <property type="match status" value="1"/>
</dbReference>
<comment type="caution">
    <text evidence="4">The sequence shown here is derived from an EMBL/GenBank/DDBJ whole genome shotgun (WGS) entry which is preliminary data.</text>
</comment>
<evidence type="ECO:0000313" key="4">
    <source>
        <dbReference type="EMBL" id="ROU01051.1"/>
    </source>
</evidence>
<feature type="transmembrane region" description="Helical" evidence="1">
    <location>
        <begin position="61"/>
        <end position="83"/>
    </location>
</feature>
<dbReference type="NCBIfam" id="TIGR02226">
    <property type="entry name" value="two_anch"/>
    <property type="match status" value="1"/>
</dbReference>
<dbReference type="Gene3D" id="3.40.50.12140">
    <property type="entry name" value="Domain of unknown function DUF4159"/>
    <property type="match status" value="1"/>
</dbReference>
<accession>A0A3N2R0P9</accession>
<protein>
    <submittedName>
        <fullName evidence="4">DUF4159 domain-containing protein</fullName>
    </submittedName>
</protein>
<organism evidence="4 5">
    <name type="scientific">Histidinibacterium lentulum</name>
    <dbReference type="NCBI Taxonomy" id="2480588"/>
    <lineage>
        <taxon>Bacteria</taxon>
        <taxon>Pseudomonadati</taxon>
        <taxon>Pseudomonadota</taxon>
        <taxon>Alphaproteobacteria</taxon>
        <taxon>Rhodobacterales</taxon>
        <taxon>Paracoccaceae</taxon>
        <taxon>Histidinibacterium</taxon>
    </lineage>
</organism>
<evidence type="ECO:0000256" key="1">
    <source>
        <dbReference type="SAM" id="Phobius"/>
    </source>
</evidence>
<dbReference type="InterPro" id="IPR011933">
    <property type="entry name" value="Double_TM_dom"/>
</dbReference>
<name>A0A3N2R0P9_9RHOB</name>
<dbReference type="PANTHER" id="PTHR37464:SF1">
    <property type="entry name" value="BLL2463 PROTEIN"/>
    <property type="match status" value="1"/>
</dbReference>
<keyword evidence="1" id="KW-1133">Transmembrane helix</keyword>
<evidence type="ECO:0000313" key="5">
    <source>
        <dbReference type="Proteomes" id="UP000268016"/>
    </source>
</evidence>
<evidence type="ECO:0000259" key="3">
    <source>
        <dbReference type="Pfam" id="PF13709"/>
    </source>
</evidence>
<evidence type="ECO:0000259" key="2">
    <source>
        <dbReference type="Pfam" id="PF07584"/>
    </source>
</evidence>
<proteinExistence type="predicted"/>
<dbReference type="OrthoDB" id="9773014at2"/>
<dbReference type="RefSeq" id="WP_123642378.1">
    <property type="nucleotide sequence ID" value="NZ_ML119085.1"/>
</dbReference>
<dbReference type="CDD" id="cd03143">
    <property type="entry name" value="A4_beta-galactosidase_middle_domain"/>
    <property type="match status" value="1"/>
</dbReference>
<gene>
    <name evidence="4" type="ORF">EAT49_11020</name>
</gene>
<dbReference type="PANTHER" id="PTHR37464">
    <property type="entry name" value="BLL2463 PROTEIN"/>
    <property type="match status" value="1"/>
</dbReference>
<reference evidence="4 5" key="1">
    <citation type="submission" date="2018-10" db="EMBL/GenBank/DDBJ databases">
        <title>Histidinibacterium lentulum gen. nov., sp. nov., a marine bacterium from the culture broth of Picochlorum sp. 122.</title>
        <authorList>
            <person name="Wang G."/>
        </authorList>
    </citation>
    <scope>NUCLEOTIDE SEQUENCE [LARGE SCALE GENOMIC DNA]</scope>
    <source>
        <strain evidence="4 5">B17</strain>
    </source>
</reference>
<dbReference type="AlphaFoldDB" id="A0A3N2R0P9"/>
<keyword evidence="1" id="KW-0812">Transmembrane</keyword>
<dbReference type="InterPro" id="IPR024163">
    <property type="entry name" value="Aerotolerance_reg_N"/>
</dbReference>
<dbReference type="Pfam" id="PF13709">
    <property type="entry name" value="DUF4159"/>
    <property type="match status" value="1"/>
</dbReference>
<sequence length="935" mass="99777">MWTLGPIGFAAPWLLLGLIALPILWILLRAVPPAPVRRRFPGVALLLGLTDDESQTDRTPWWLLLLRMFAVALVIAGFAGPVLNPQAERSGSGPLLILTDGTWADARDWDRRTDRIAAALEEASRDGRATALVSLTDLPPDGVTFQAADAVAQRLPALDPSPWEPDAEAALAWAETLEGYFDTFWLSDGLARDSRSGLLDSLEARGTVTVFESPRPVLALAPALFEDGTVTVPVLRAQVDTAQDVAIAAMGLDPAGAERRLASATARFEPGDASTEARLVLPPELRNRVTRFEIEGLRSAGAVALTDDALQRREVALIAGREDREGLELLDPLYYLNEALAPTADLIDGDLTDVLLANPDVIVFADVATLAPGEAETVREWVETGGLLLRFAGPRLAASDVSRAEEDPLLPVRLRAGGRTVGGAMSWGEPKALAPFPDDGPFAGLSVPDDVTVNAQVMAQPDPTLADRVIAQLADGTPLVTRKDVGEGAVVLFHVTANAEWSTLPLSGLFVDMLERLAVSTRPATPEAAELEGTVWQPEEVLTAFGRVEDAGALPGVPGERLAEGAPGPELPPGLYAGDDRRIAVNVIAADRTLSAISWPPRITVEGLDVTRQTDLKGWLLGAALLLLLADILASLALSGRLRGPRAASAAVALLAVLALTPEGALAQTPAPAPGPEIATDFAEDALALRATTEVVLAHVLTGDAEIDRVAEAGLRGLSDTLFRRTSIEPAAPLGVDIETDELAFFPILYWPVTADQQLPSSQAYDKLNRYLRSGGMIVFDTRDGDIAGFGAATPEGRKLQAIARPLDIPPLEPLPQDHVLTRTFYLLQDFPGRHPGREVWVEASPPDAEQVEGMPFRDLNDGVTPVVIGGNDWAAAWAIGPNGTWMYPVGRGMAGERQRELAFRFGVNLVMHVLTGNYKSDQVHVPALLDRLGQ</sequence>
<dbReference type="InterPro" id="IPR025297">
    <property type="entry name" value="DUF4159"/>
</dbReference>